<dbReference type="InterPro" id="IPR013087">
    <property type="entry name" value="Znf_C2H2_type"/>
</dbReference>
<protein>
    <recommendedName>
        <fullName evidence="3">C2H2-type domain-containing protein</fullName>
    </recommendedName>
</protein>
<gene>
    <name evidence="4" type="ORF">METESE_14690</name>
</gene>
<evidence type="ECO:0000313" key="4">
    <source>
        <dbReference type="EMBL" id="BDU76511.1"/>
    </source>
</evidence>
<accession>A0AA48GNS8</accession>
<feature type="region of interest" description="Disordered" evidence="1">
    <location>
        <begin position="798"/>
        <end position="841"/>
    </location>
</feature>
<dbReference type="EMBL" id="AP027081">
    <property type="protein sequence ID" value="BDU76511.1"/>
    <property type="molecule type" value="Genomic_DNA"/>
</dbReference>
<proteinExistence type="predicted"/>
<feature type="domain" description="C2H2-type" evidence="3">
    <location>
        <begin position="947"/>
        <end position="969"/>
    </location>
</feature>
<evidence type="ECO:0000259" key="3">
    <source>
        <dbReference type="PROSITE" id="PS00028"/>
    </source>
</evidence>
<dbReference type="Proteomes" id="UP001228113">
    <property type="component" value="Chromosome"/>
</dbReference>
<feature type="region of interest" description="Disordered" evidence="1">
    <location>
        <begin position="919"/>
        <end position="942"/>
    </location>
</feature>
<dbReference type="SUPFAM" id="SSF57667">
    <property type="entry name" value="beta-beta-alpha zinc fingers"/>
    <property type="match status" value="1"/>
</dbReference>
<evidence type="ECO:0000256" key="1">
    <source>
        <dbReference type="SAM" id="MobiDB-lite"/>
    </source>
</evidence>
<evidence type="ECO:0000313" key="5">
    <source>
        <dbReference type="Proteomes" id="UP001228113"/>
    </source>
</evidence>
<feature type="region of interest" description="Disordered" evidence="1">
    <location>
        <begin position="1012"/>
        <end position="1071"/>
    </location>
</feature>
<name>A0AA48GNS8_9BACT</name>
<reference evidence="4" key="1">
    <citation type="journal article" date="2023" name="Int. J. Syst. Evol. Microbiol.">
        <title>Mesoterricola silvestris gen. nov., sp. nov., Mesoterricola sediminis sp. nov., Geothrix oryzae sp. nov., Geothrix edaphica sp. nov., Geothrix rubra sp. nov., and Geothrix limicola sp. nov., six novel members of Acidobacteriota isolated from soils.</title>
        <authorList>
            <person name="Itoh H."/>
            <person name="Sugisawa Y."/>
            <person name="Mise K."/>
            <person name="Xu Z."/>
            <person name="Kuniyasu M."/>
            <person name="Ushijima N."/>
            <person name="Kawano K."/>
            <person name="Kobayashi E."/>
            <person name="Shiratori Y."/>
            <person name="Masuda Y."/>
            <person name="Senoo K."/>
        </authorList>
    </citation>
    <scope>NUCLEOTIDE SEQUENCE</scope>
    <source>
        <strain evidence="4">W786</strain>
    </source>
</reference>
<dbReference type="KEGG" id="msea:METESE_14690"/>
<dbReference type="PROSITE" id="PS00028">
    <property type="entry name" value="ZINC_FINGER_C2H2_1"/>
    <property type="match status" value="1"/>
</dbReference>
<feature type="compositionally biased region" description="Basic and acidic residues" evidence="1">
    <location>
        <begin position="745"/>
        <end position="755"/>
    </location>
</feature>
<evidence type="ECO:0000256" key="2">
    <source>
        <dbReference type="SAM" id="SignalP"/>
    </source>
</evidence>
<feature type="region of interest" description="Disordered" evidence="1">
    <location>
        <begin position="745"/>
        <end position="779"/>
    </location>
</feature>
<feature type="compositionally biased region" description="Low complexity" evidence="1">
    <location>
        <begin position="1015"/>
        <end position="1031"/>
    </location>
</feature>
<feature type="signal peptide" evidence="2">
    <location>
        <begin position="1"/>
        <end position="24"/>
    </location>
</feature>
<dbReference type="InterPro" id="IPR036236">
    <property type="entry name" value="Znf_C2H2_sf"/>
</dbReference>
<feature type="compositionally biased region" description="Low complexity" evidence="1">
    <location>
        <begin position="756"/>
        <end position="779"/>
    </location>
</feature>
<organism evidence="4 5">
    <name type="scientific">Mesoterricola sediminis</name>
    <dbReference type="NCBI Taxonomy" id="2927980"/>
    <lineage>
        <taxon>Bacteria</taxon>
        <taxon>Pseudomonadati</taxon>
        <taxon>Acidobacteriota</taxon>
        <taxon>Holophagae</taxon>
        <taxon>Holophagales</taxon>
        <taxon>Holophagaceae</taxon>
        <taxon>Mesoterricola</taxon>
    </lineage>
</organism>
<sequence length="1082" mass="110789">MRLHTRRWRAGVCLLALFATSALEALSLRAPRSGASLEVDGGTYLVSLGDGRSFLRGPSGGLHWAGEATPGDGEVAGADPGLRQALEELVGLAEGDAPEAASAWADFLADARALLAQPTRAEATASDPDQPVASAAAVATAVPAPVAIPAAEPVATAVPAPVATAVPAPVATAVPAPVATAVPAPVATAVPAPVAAPAPAPVAAPASGPVATAVPAPVATPSPAPAPSTVPGPAAPVGPTLVVRGIGLLAVLSEQGYVVDFQDGLGIRRRVGQGWDLRADGHLGEWRSSSQALVAAALSPTQRGQLMSLGPELVRATCGTASAPLRFMAGSLRVDVDLLACVLPSPLLASQKGKAPAPILGPAPAPAPKARAKAKPAAAKARAQAKPVPAAAPAPAVQADPLILAGPGFCAVLGQEDYVLTWRVGGSLVRSGHRVVENLASGDPVPARASRERLLARRHVLEACAWIQDLLGAVSAPPSLRALARDLEGTSRSAAEAQGRAEGGALALLAGRFTLLRTSEGRVVHGGGGEARLLPEGKHLAKAGPAAPGTLAALKPLTALELAGLQRLNGQLLNAALAFRRQGTPQGEVLRARTLAFLEEVRPVGLQLQWGPFAWMAPLTSDSETLRGAAERGFTATVRTSELKVEGGTLQVGGGLGLVRLDGHVPRLFLTAAEGVAELSSGWPITVLAGGLPGTLDATGRGALRHLSRAAAIRLRGCGSTDAAPIPESERKALEAFLAAFPAERDPDLERRAEAPRTAPASAPAPAAEPPAAESPAVEGPAAVSPAAVSTVAVAAVDPASPTEVPPVAEVREGPPATHRSKRPAPEALPEGPSRPAKRARVASPVARSYCRVCNVSLRKNGNHEGSAVHLACAKGFGHLSEAARAMDVPEGRCRYCLEDFQVSHSLWSHLRGCPGLKEGGLPGTPRKPAKPRKAVTPLRGSPTRTCNLCERSFSSVQAYRNHLMTDLHLTAERVQRRTLASMAQEAPRWDLPLPEPLPLEDLPLLRLAPEGTSEAAAETRPAPAPALATPPALPVPPAPGPWREVTPPPKTPSPEQLPPFSRLTTPPDAADEAALEAFLSF</sequence>
<keyword evidence="2" id="KW-0732">Signal</keyword>
<feature type="chain" id="PRO_5041235378" description="C2H2-type domain-containing protein" evidence="2">
    <location>
        <begin position="25"/>
        <end position="1082"/>
    </location>
</feature>
<keyword evidence="5" id="KW-1185">Reference proteome</keyword>
<dbReference type="AlphaFoldDB" id="A0AA48GNS8"/>
<feature type="compositionally biased region" description="Pro residues" evidence="1">
    <location>
        <begin position="1032"/>
        <end position="1058"/>
    </location>
</feature>
<dbReference type="RefSeq" id="WP_316411436.1">
    <property type="nucleotide sequence ID" value="NZ_AP027081.1"/>
</dbReference>